<dbReference type="GO" id="GO:0005886">
    <property type="term" value="C:plasma membrane"/>
    <property type="evidence" value="ECO:0007669"/>
    <property type="project" value="InterPro"/>
</dbReference>
<evidence type="ECO:0000313" key="4">
    <source>
        <dbReference type="EMBL" id="OQA54308.1"/>
    </source>
</evidence>
<dbReference type="AlphaFoldDB" id="A0A1V5SIH6"/>
<sequence>MNKWAWLLVLVVFFTLGSAALAFDPIPADHLKIGFVFVGPVGDGGWSYMHDQGRQAIEKAFPGVTTMYAESVPEGPDCARVMEQFVRNGAKLVFATSFGYMDQVIEVAKKYPDVIFMHCSGYKMADNVGLYFGRMYQARYLSGLVAGSMTKSNIIGFPAAHPIPEVIRMINAFTLGARKANPDAKVKVVWLYSWFDPGKEKEATKALIDAGADVIGMHADSGSTPQTAEESGVYVIGYNNDMSSYAPTKCLTSSVWDWSTTYIDIVKKVVEGTWKPENSWWGMETGIVKLTSFSQDVPGEVRALVQEEQEKIINGTWDVFWGPIKDQNGNEKVAEGQKMSDQDILSFSWFVEGVEGEIPVSQ</sequence>
<name>A0A1V5SIH6_9BACT</name>
<reference evidence="4" key="1">
    <citation type="submission" date="2017-02" db="EMBL/GenBank/DDBJ databases">
        <title>Delving into the versatile metabolic prowess of the omnipresent phylum Bacteroidetes.</title>
        <authorList>
            <person name="Nobu M.K."/>
            <person name="Mei R."/>
            <person name="Narihiro T."/>
            <person name="Kuroda K."/>
            <person name="Liu W.-T."/>
        </authorList>
    </citation>
    <scope>NUCLEOTIDE SEQUENCE</scope>
    <source>
        <strain evidence="4">ADurb.Bin276</strain>
    </source>
</reference>
<evidence type="ECO:0000259" key="3">
    <source>
        <dbReference type="Pfam" id="PF02608"/>
    </source>
</evidence>
<feature type="chain" id="PRO_5010691320" evidence="2">
    <location>
        <begin position="23"/>
        <end position="362"/>
    </location>
</feature>
<dbReference type="CDD" id="cd19963">
    <property type="entry name" value="PBP1_BMP-like"/>
    <property type="match status" value="1"/>
</dbReference>
<dbReference type="EMBL" id="MWBQ01000218">
    <property type="protein sequence ID" value="OQA54308.1"/>
    <property type="molecule type" value="Genomic_DNA"/>
</dbReference>
<evidence type="ECO:0000256" key="2">
    <source>
        <dbReference type="SAM" id="SignalP"/>
    </source>
</evidence>
<evidence type="ECO:0000256" key="1">
    <source>
        <dbReference type="ARBA" id="ARBA00022729"/>
    </source>
</evidence>
<gene>
    <name evidence="4" type="ORF">BWY41_02136</name>
</gene>
<dbReference type="InterPro" id="IPR052910">
    <property type="entry name" value="ABC-Purine-Binding"/>
</dbReference>
<protein>
    <submittedName>
        <fullName evidence="4">Purine-binding protein</fullName>
    </submittedName>
</protein>
<dbReference type="PANTHER" id="PTHR43208">
    <property type="entry name" value="ABC TRANSPORTER SUBSTRATE-BINDING PROTEIN"/>
    <property type="match status" value="1"/>
</dbReference>
<feature type="signal peptide" evidence="2">
    <location>
        <begin position="1"/>
        <end position="22"/>
    </location>
</feature>
<keyword evidence="1 2" id="KW-0732">Signal</keyword>
<dbReference type="Proteomes" id="UP000485569">
    <property type="component" value="Unassembled WGS sequence"/>
</dbReference>
<accession>A0A1V5SIH6</accession>
<dbReference type="Gene3D" id="3.40.50.2300">
    <property type="match status" value="2"/>
</dbReference>
<organism evidence="4">
    <name type="scientific">Candidatus Atribacter allofermentans</name>
    <dbReference type="NCBI Taxonomy" id="1852833"/>
    <lineage>
        <taxon>Bacteria</taxon>
        <taxon>Pseudomonadati</taxon>
        <taxon>Atribacterota</taxon>
        <taxon>Atribacteria</taxon>
        <taxon>Atribacterales</taxon>
        <taxon>Atribacteraceae</taxon>
        <taxon>Atribacter</taxon>
    </lineage>
</organism>
<comment type="caution">
    <text evidence="4">The sequence shown here is derived from an EMBL/GenBank/DDBJ whole genome shotgun (WGS) entry which is preliminary data.</text>
</comment>
<dbReference type="InterPro" id="IPR003760">
    <property type="entry name" value="PnrA-like"/>
</dbReference>
<dbReference type="PANTHER" id="PTHR43208:SF1">
    <property type="entry name" value="ABC TRANSPORTER SUBSTRATE-BINDING PROTEIN"/>
    <property type="match status" value="1"/>
</dbReference>
<proteinExistence type="predicted"/>
<feature type="domain" description="ABC transporter substrate-binding protein PnrA-like" evidence="3">
    <location>
        <begin position="32"/>
        <end position="313"/>
    </location>
</feature>
<dbReference type="Pfam" id="PF02608">
    <property type="entry name" value="Bmp"/>
    <property type="match status" value="1"/>
</dbReference>